<dbReference type="AlphaFoldDB" id="A0A072VNN8"/>
<dbReference type="Proteomes" id="UP000002051">
    <property type="component" value="Unassembled WGS sequence"/>
</dbReference>
<gene>
    <name evidence="1" type="ordered locus">MTR_1g097755</name>
</gene>
<dbReference type="HOGENOM" id="CLU_2486723_0_0_1"/>
<protein>
    <submittedName>
        <fullName evidence="1 2">Uncharacterized protein</fullName>
    </submittedName>
</protein>
<dbReference type="EnsemblPlants" id="KEH43639">
    <property type="protein sequence ID" value="KEH43639"/>
    <property type="gene ID" value="MTR_1g097755"/>
</dbReference>
<reference evidence="1 3" key="2">
    <citation type="journal article" date="2014" name="BMC Genomics">
        <title>An improved genome release (version Mt4.0) for the model legume Medicago truncatula.</title>
        <authorList>
            <person name="Tang H."/>
            <person name="Krishnakumar V."/>
            <person name="Bidwell S."/>
            <person name="Rosen B."/>
            <person name="Chan A."/>
            <person name="Zhou S."/>
            <person name="Gentzbittel L."/>
            <person name="Childs K.L."/>
            <person name="Yandell M."/>
            <person name="Gundlach H."/>
            <person name="Mayer K.F."/>
            <person name="Schwartz D.C."/>
            <person name="Town C.D."/>
        </authorList>
    </citation>
    <scope>GENOME REANNOTATION</scope>
    <source>
        <strain evidence="1">A17</strain>
        <strain evidence="2 3">cv. Jemalong A17</strain>
    </source>
</reference>
<dbReference type="EMBL" id="CM001217">
    <property type="protein sequence ID" value="KEH43639.1"/>
    <property type="molecule type" value="Genomic_DNA"/>
</dbReference>
<sequence>MEIFTLQCGANSAFLASSSPNLGLSRLAGLHLYSLSQSSRVEHEGNKNCKKEGKENYHMNNLRTKVGNKRNEKMETKLAEARKGLGV</sequence>
<keyword evidence="3" id="KW-1185">Reference proteome</keyword>
<name>A0A072VNN8_MEDTR</name>
<evidence type="ECO:0000313" key="1">
    <source>
        <dbReference type="EMBL" id="KEH43639.1"/>
    </source>
</evidence>
<reference evidence="2" key="3">
    <citation type="submission" date="2015-04" db="UniProtKB">
        <authorList>
            <consortium name="EnsemblPlants"/>
        </authorList>
    </citation>
    <scope>IDENTIFICATION</scope>
    <source>
        <strain evidence="2">cv. Jemalong A17</strain>
    </source>
</reference>
<evidence type="ECO:0000313" key="2">
    <source>
        <dbReference type="EnsemblPlants" id="KEH43639"/>
    </source>
</evidence>
<evidence type="ECO:0000313" key="3">
    <source>
        <dbReference type="Proteomes" id="UP000002051"/>
    </source>
</evidence>
<reference evidence="1 3" key="1">
    <citation type="journal article" date="2011" name="Nature">
        <title>The Medicago genome provides insight into the evolution of rhizobial symbioses.</title>
        <authorList>
            <person name="Young N.D."/>
            <person name="Debelle F."/>
            <person name="Oldroyd G.E."/>
            <person name="Geurts R."/>
            <person name="Cannon S.B."/>
            <person name="Udvardi M.K."/>
            <person name="Benedito V.A."/>
            <person name="Mayer K.F."/>
            <person name="Gouzy J."/>
            <person name="Schoof H."/>
            <person name="Van de Peer Y."/>
            <person name="Proost S."/>
            <person name="Cook D.R."/>
            <person name="Meyers B.C."/>
            <person name="Spannagl M."/>
            <person name="Cheung F."/>
            <person name="De Mita S."/>
            <person name="Krishnakumar V."/>
            <person name="Gundlach H."/>
            <person name="Zhou S."/>
            <person name="Mudge J."/>
            <person name="Bharti A.K."/>
            <person name="Murray J.D."/>
            <person name="Naoumkina M.A."/>
            <person name="Rosen B."/>
            <person name="Silverstein K.A."/>
            <person name="Tang H."/>
            <person name="Rombauts S."/>
            <person name="Zhao P.X."/>
            <person name="Zhou P."/>
            <person name="Barbe V."/>
            <person name="Bardou P."/>
            <person name="Bechner M."/>
            <person name="Bellec A."/>
            <person name="Berger A."/>
            <person name="Berges H."/>
            <person name="Bidwell S."/>
            <person name="Bisseling T."/>
            <person name="Choisne N."/>
            <person name="Couloux A."/>
            <person name="Denny R."/>
            <person name="Deshpande S."/>
            <person name="Dai X."/>
            <person name="Doyle J.J."/>
            <person name="Dudez A.M."/>
            <person name="Farmer A.D."/>
            <person name="Fouteau S."/>
            <person name="Franken C."/>
            <person name="Gibelin C."/>
            <person name="Gish J."/>
            <person name="Goldstein S."/>
            <person name="Gonzalez A.J."/>
            <person name="Green P.J."/>
            <person name="Hallab A."/>
            <person name="Hartog M."/>
            <person name="Hua A."/>
            <person name="Humphray S.J."/>
            <person name="Jeong D.H."/>
            <person name="Jing Y."/>
            <person name="Jocker A."/>
            <person name="Kenton S.M."/>
            <person name="Kim D.J."/>
            <person name="Klee K."/>
            <person name="Lai H."/>
            <person name="Lang C."/>
            <person name="Lin S."/>
            <person name="Macmil S.L."/>
            <person name="Magdelenat G."/>
            <person name="Matthews L."/>
            <person name="McCorrison J."/>
            <person name="Monaghan E.L."/>
            <person name="Mun J.H."/>
            <person name="Najar F.Z."/>
            <person name="Nicholson C."/>
            <person name="Noirot C."/>
            <person name="O'Bleness M."/>
            <person name="Paule C.R."/>
            <person name="Poulain J."/>
            <person name="Prion F."/>
            <person name="Qin B."/>
            <person name="Qu C."/>
            <person name="Retzel E.F."/>
            <person name="Riddle C."/>
            <person name="Sallet E."/>
            <person name="Samain S."/>
            <person name="Samson N."/>
            <person name="Sanders I."/>
            <person name="Saurat O."/>
            <person name="Scarpelli C."/>
            <person name="Schiex T."/>
            <person name="Segurens B."/>
            <person name="Severin A.J."/>
            <person name="Sherrier D.J."/>
            <person name="Shi R."/>
            <person name="Sims S."/>
            <person name="Singer S.R."/>
            <person name="Sinharoy S."/>
            <person name="Sterck L."/>
            <person name="Viollet A."/>
            <person name="Wang B.B."/>
            <person name="Wang K."/>
            <person name="Wang M."/>
            <person name="Wang X."/>
            <person name="Warfsmann J."/>
            <person name="Weissenbach J."/>
            <person name="White D.D."/>
            <person name="White J.D."/>
            <person name="Wiley G.B."/>
            <person name="Wincker P."/>
            <person name="Xing Y."/>
            <person name="Yang L."/>
            <person name="Yao Z."/>
            <person name="Ying F."/>
            <person name="Zhai J."/>
            <person name="Zhou L."/>
            <person name="Zuber A."/>
            <person name="Denarie J."/>
            <person name="Dixon R.A."/>
            <person name="May G.D."/>
            <person name="Schwartz D.C."/>
            <person name="Rogers J."/>
            <person name="Quetier F."/>
            <person name="Town C.D."/>
            <person name="Roe B.A."/>
        </authorList>
    </citation>
    <scope>NUCLEOTIDE SEQUENCE [LARGE SCALE GENOMIC DNA]</scope>
    <source>
        <strain evidence="1">A17</strain>
        <strain evidence="2 3">cv. Jemalong A17</strain>
    </source>
</reference>
<organism evidence="1 3">
    <name type="scientific">Medicago truncatula</name>
    <name type="common">Barrel medic</name>
    <name type="synonym">Medicago tribuloides</name>
    <dbReference type="NCBI Taxonomy" id="3880"/>
    <lineage>
        <taxon>Eukaryota</taxon>
        <taxon>Viridiplantae</taxon>
        <taxon>Streptophyta</taxon>
        <taxon>Embryophyta</taxon>
        <taxon>Tracheophyta</taxon>
        <taxon>Spermatophyta</taxon>
        <taxon>Magnoliopsida</taxon>
        <taxon>eudicotyledons</taxon>
        <taxon>Gunneridae</taxon>
        <taxon>Pentapetalae</taxon>
        <taxon>rosids</taxon>
        <taxon>fabids</taxon>
        <taxon>Fabales</taxon>
        <taxon>Fabaceae</taxon>
        <taxon>Papilionoideae</taxon>
        <taxon>50 kb inversion clade</taxon>
        <taxon>NPAAA clade</taxon>
        <taxon>Hologalegina</taxon>
        <taxon>IRL clade</taxon>
        <taxon>Trifolieae</taxon>
        <taxon>Medicago</taxon>
    </lineage>
</organism>
<accession>A0A072VNN8</accession>
<proteinExistence type="predicted"/>